<feature type="domain" description="DOD-type homing endonuclease" evidence="1">
    <location>
        <begin position="129"/>
        <end position="271"/>
    </location>
</feature>
<evidence type="ECO:0000313" key="3">
    <source>
        <dbReference type="Proteomes" id="UP001601422"/>
    </source>
</evidence>
<dbReference type="GO" id="GO:0004519">
    <property type="term" value="F:endonuclease activity"/>
    <property type="evidence" value="ECO:0007669"/>
    <property type="project" value="UniProtKB-KW"/>
</dbReference>
<dbReference type="Pfam" id="PF14528">
    <property type="entry name" value="LAGLIDADG_3"/>
    <property type="match status" value="1"/>
</dbReference>
<dbReference type="PRINTS" id="PR00379">
    <property type="entry name" value="INTEIN"/>
</dbReference>
<dbReference type="InterPro" id="IPR004042">
    <property type="entry name" value="Intein_endonuc_central"/>
</dbReference>
<comment type="caution">
    <text evidence="2">The sequence shown here is derived from an EMBL/GenBank/DDBJ whole genome shotgun (WGS) entry which is preliminary data.</text>
</comment>
<keyword evidence="2" id="KW-0540">Nuclease</keyword>
<organism evidence="2 3">
    <name type="scientific">Streptomyces tibetensis</name>
    <dbReference type="NCBI Taxonomy" id="2382123"/>
    <lineage>
        <taxon>Bacteria</taxon>
        <taxon>Bacillati</taxon>
        <taxon>Actinomycetota</taxon>
        <taxon>Actinomycetes</taxon>
        <taxon>Kitasatosporales</taxon>
        <taxon>Streptomycetaceae</taxon>
        <taxon>Streptomyces</taxon>
    </lineage>
</organism>
<dbReference type="Proteomes" id="UP001601422">
    <property type="component" value="Unassembled WGS sequence"/>
</dbReference>
<dbReference type="RefSeq" id="WP_361940699.1">
    <property type="nucleotide sequence ID" value="NZ_JBEXWI010000006.1"/>
</dbReference>
<keyword evidence="2" id="KW-0378">Hydrolase</keyword>
<protein>
    <submittedName>
        <fullName evidence="2">LAGLIDADG family homing endonuclease</fullName>
    </submittedName>
</protein>
<evidence type="ECO:0000259" key="1">
    <source>
        <dbReference type="PROSITE" id="PS50819"/>
    </source>
</evidence>
<dbReference type="Gene3D" id="3.10.28.10">
    <property type="entry name" value="Homing endonucleases"/>
    <property type="match status" value="1"/>
</dbReference>
<dbReference type="SUPFAM" id="SSF51294">
    <property type="entry name" value="Hedgehog/intein (Hint) domain"/>
    <property type="match status" value="1"/>
</dbReference>
<reference evidence="2 3" key="1">
    <citation type="submission" date="2024-10" db="EMBL/GenBank/DDBJ databases">
        <title>The Natural Products Discovery Center: Release of the First 8490 Sequenced Strains for Exploring Actinobacteria Biosynthetic Diversity.</title>
        <authorList>
            <person name="Kalkreuter E."/>
            <person name="Kautsar S.A."/>
            <person name="Yang D."/>
            <person name="Bader C.D."/>
            <person name="Teijaro C.N."/>
            <person name="Fluegel L."/>
            <person name="Davis C.M."/>
            <person name="Simpson J.R."/>
            <person name="Lauterbach L."/>
            <person name="Steele A.D."/>
            <person name="Gui C."/>
            <person name="Meng S."/>
            <person name="Li G."/>
            <person name="Viehrig K."/>
            <person name="Ye F."/>
            <person name="Su P."/>
            <person name="Kiefer A.F."/>
            <person name="Nichols A."/>
            <person name="Cepeda A.J."/>
            <person name="Yan W."/>
            <person name="Fan B."/>
            <person name="Jiang Y."/>
            <person name="Adhikari A."/>
            <person name="Zheng C.-J."/>
            <person name="Schuster L."/>
            <person name="Cowan T.M."/>
            <person name="Smanski M.J."/>
            <person name="Chevrette M.G."/>
            <person name="De Carvalho L.P.S."/>
            <person name="Shen B."/>
        </authorList>
    </citation>
    <scope>NUCLEOTIDE SEQUENCE [LARGE SCALE GENOMIC DNA]</scope>
    <source>
        <strain evidence="2 3">NPDC005497</strain>
    </source>
</reference>
<keyword evidence="2" id="KW-0255">Endonuclease</keyword>
<gene>
    <name evidence="2" type="ORF">ACFYQT_17210</name>
</gene>
<keyword evidence="3" id="KW-1185">Reference proteome</keyword>
<dbReference type="InterPro" id="IPR004860">
    <property type="entry name" value="LAGLIDADG_dom"/>
</dbReference>
<evidence type="ECO:0000313" key="2">
    <source>
        <dbReference type="EMBL" id="MFF0005156.1"/>
    </source>
</evidence>
<dbReference type="SUPFAM" id="SSF55608">
    <property type="entry name" value="Homing endonucleases"/>
    <property type="match status" value="1"/>
</dbReference>
<dbReference type="PROSITE" id="PS50819">
    <property type="entry name" value="INTEIN_ENDONUCLEASE"/>
    <property type="match status" value="1"/>
</dbReference>
<dbReference type="InterPro" id="IPR006142">
    <property type="entry name" value="INTEIN"/>
</dbReference>
<sequence length="406" mass="44122">MWLPDGSVRAVEDVVAERLPVLSFSKQWDTRPVRYGANQGARDHSVGELVARVPDAAFGGRSQEVMRIGFASGRVVEAASSQQWVTQRRTGRQAWQWKRSADLVPGDRVPFPLSAALFGTEGNAREGYFVGAMLGDGGMTSCTPEFHGDPRDGAVEFMRQFAVEHGCGVREIPQGSIVRLRFPFKAGRRNPVTNCLRRFGVWGRRCDEKQLPTVPFSRDFWIGCLSGLIDTDGCVRERINPRGTKHGSVEFATVSPPLAMQVSDALLRLGVANRVREVRRQQGPARSIGGYVITSRRPILIVEISRAAALVRVAGLLDLRIGYKASRLQRLKSTVGHVAPARSEMHGYDESVALDRVKSISSVGVRDVYGVAVSPSGLFVVNGLVTGAGDTTSAAVADRALSQGVQ</sequence>
<proteinExistence type="predicted"/>
<dbReference type="Gene3D" id="2.170.16.10">
    <property type="entry name" value="Hedgehog/Intein (Hint) domain"/>
    <property type="match status" value="1"/>
</dbReference>
<accession>A0ABW6MVW8</accession>
<dbReference type="InterPro" id="IPR036844">
    <property type="entry name" value="Hint_dom_sf"/>
</dbReference>
<dbReference type="InterPro" id="IPR027434">
    <property type="entry name" value="Homing_endonucl"/>
</dbReference>
<name>A0ABW6MVW8_9ACTN</name>
<dbReference type="EMBL" id="JBIAJP010000004">
    <property type="protein sequence ID" value="MFF0005156.1"/>
    <property type="molecule type" value="Genomic_DNA"/>
</dbReference>